<dbReference type="GO" id="GO:0043531">
    <property type="term" value="F:ADP binding"/>
    <property type="evidence" value="ECO:0007669"/>
    <property type="project" value="InterPro"/>
</dbReference>
<dbReference type="InterPro" id="IPR032675">
    <property type="entry name" value="LRR_dom_sf"/>
</dbReference>
<feature type="domain" description="NB-ARC" evidence="7">
    <location>
        <begin position="193"/>
        <end position="363"/>
    </location>
</feature>
<keyword evidence="5" id="KW-0611">Plant defense</keyword>
<dbReference type="Pfam" id="PF23559">
    <property type="entry name" value="WHD_DRP"/>
    <property type="match status" value="1"/>
</dbReference>
<evidence type="ECO:0000313" key="11">
    <source>
        <dbReference type="EMBL" id="KAJ4753760.1"/>
    </source>
</evidence>
<evidence type="ECO:0000256" key="6">
    <source>
        <dbReference type="ARBA" id="ARBA00022840"/>
    </source>
</evidence>
<dbReference type="PANTHER" id="PTHR36766:SF70">
    <property type="entry name" value="DISEASE RESISTANCE PROTEIN RGA4"/>
    <property type="match status" value="1"/>
</dbReference>
<dbReference type="AlphaFoldDB" id="A0AAV8CED0"/>
<evidence type="ECO:0000259" key="8">
    <source>
        <dbReference type="Pfam" id="PF18052"/>
    </source>
</evidence>
<comment type="caution">
    <text evidence="11">The sequence shown here is derived from an EMBL/GenBank/DDBJ whole genome shotgun (WGS) entry which is preliminary data.</text>
</comment>
<accession>A0AAV8CED0</accession>
<dbReference type="PRINTS" id="PR00364">
    <property type="entry name" value="DISEASERSIST"/>
</dbReference>
<keyword evidence="2" id="KW-0433">Leucine-rich repeat</keyword>
<dbReference type="GO" id="GO:0042742">
    <property type="term" value="P:defense response to bacterium"/>
    <property type="evidence" value="ECO:0007669"/>
    <property type="project" value="UniProtKB-ARBA"/>
</dbReference>
<dbReference type="InterPro" id="IPR042197">
    <property type="entry name" value="Apaf_helical"/>
</dbReference>
<evidence type="ECO:0000259" key="7">
    <source>
        <dbReference type="Pfam" id="PF00931"/>
    </source>
</evidence>
<evidence type="ECO:0000256" key="4">
    <source>
        <dbReference type="ARBA" id="ARBA00022741"/>
    </source>
</evidence>
<feature type="domain" description="Disease resistance N-terminal" evidence="8">
    <location>
        <begin position="17"/>
        <end position="100"/>
    </location>
</feature>
<reference evidence="11" key="1">
    <citation type="submission" date="2022-08" db="EMBL/GenBank/DDBJ databases">
        <authorList>
            <person name="Marques A."/>
        </authorList>
    </citation>
    <scope>NUCLEOTIDE SEQUENCE</scope>
    <source>
        <strain evidence="11">RhyPub2mFocal</strain>
        <tissue evidence="11">Leaves</tissue>
    </source>
</reference>
<sequence>MNWLAKLGSIPDLSEKAVEKALDKGLSLLESEVSRYRNVEEELGRLRRTSDRINTLLVDAEQRRYIEDESVKLWLRQLRSISFDTDNLIDEYQTALEVYRLQASFNAAGSSRKRKWYQIELPSISPEWGPIRKRFADEIERINTRLEEITKGRKTLRLRNEDGVRREAPNQRARIFQTGPCHDRSRMIGRQRETNDIVDLLTSYRELALPVVPIYGAAGIGKTTLARLVYEDERIDQYFKLKAWVSLTDGCDVRNIMKEICEKITKESCGFQAYETLQSQIRKFLQARKDDKFLLVIDNLWAEDFYFWEALRSPLLSGGKGSKVLITTRNEKICRIMHAVPQPSLEGLQDDECWQLLKSLAIPQVINDIDQERLQVLGNEIAKRCGGSPLAAKTLGAMLNGAKEEEWSDVLSEMRALKDDQNGVLATLKISYYHLSYHLKQCFAYCSIFPNGYKFERDQVIRYWMAEGLIETRGRQRLEAVGMRYFEELLWRSFFEKVPACDESQVERYKMPSLMYDLARSVMEYEFRGIESDLPLSQPKEDRDQARYAYLLHREDKPPVKLECIEQYQNLRTLKVCDEWRERVVPIDPFKKQYFHRGVNLRVLDMSNSNLKFVPDSIGELIHLRYLGLSNTKIRTLPEKICDLFNLQTLELRGCSELTVLPQGMCKLINLRHLDVHLDWDKEITDSTDMVIPSGFGDLKHIQTLSRFNVTFNAEECNFVELKDLNLRGDLCILNIERVPVKKPEDALSANLQGKQYIENLMLRWNRSAGSNKEQWQHSKKVIENLQPNNRLRILWVINYPGTSFPGWIGDPSFSSLETIRISYCFDFTFLPLLGKLPRLKNLQIDDVWGKNMDNFVGFPSLEHLKLLKLPLLERISLENDIPKLKKAYVSDCPDLKELAIHQNLRGKLEITECPNLVLQDQDD</sequence>
<dbReference type="Proteomes" id="UP001140206">
    <property type="component" value="Chromosome 5"/>
</dbReference>
<dbReference type="InterPro" id="IPR036388">
    <property type="entry name" value="WH-like_DNA-bd_sf"/>
</dbReference>
<dbReference type="Gene3D" id="3.80.10.10">
    <property type="entry name" value="Ribonuclease Inhibitor"/>
    <property type="match status" value="1"/>
</dbReference>
<dbReference type="InterPro" id="IPR002182">
    <property type="entry name" value="NB-ARC"/>
</dbReference>
<keyword evidence="4" id="KW-0547">Nucleotide-binding</keyword>
<protein>
    <submittedName>
        <fullName evidence="11">NBS-LRR-like resistance protein</fullName>
    </submittedName>
</protein>
<keyword evidence="3" id="KW-0677">Repeat</keyword>
<dbReference type="InterPro" id="IPR027417">
    <property type="entry name" value="P-loop_NTPase"/>
</dbReference>
<gene>
    <name evidence="11" type="ORF">LUZ62_088165</name>
</gene>
<dbReference type="Pfam" id="PF00931">
    <property type="entry name" value="NB-ARC"/>
    <property type="match status" value="1"/>
</dbReference>
<dbReference type="Pfam" id="PF18052">
    <property type="entry name" value="Rx_N"/>
    <property type="match status" value="1"/>
</dbReference>
<evidence type="ECO:0000259" key="10">
    <source>
        <dbReference type="Pfam" id="PF25019"/>
    </source>
</evidence>
<dbReference type="GO" id="GO:0009626">
    <property type="term" value="P:plant-type hypersensitive response"/>
    <property type="evidence" value="ECO:0007669"/>
    <property type="project" value="UniProtKB-ARBA"/>
</dbReference>
<dbReference type="GO" id="GO:0002758">
    <property type="term" value="P:innate immune response-activating signaling pathway"/>
    <property type="evidence" value="ECO:0007669"/>
    <property type="project" value="UniProtKB-ARBA"/>
</dbReference>
<comment type="similarity">
    <text evidence="1">Belongs to the disease resistance NB-LRR family.</text>
</comment>
<evidence type="ECO:0000256" key="5">
    <source>
        <dbReference type="ARBA" id="ARBA00022821"/>
    </source>
</evidence>
<evidence type="ECO:0000256" key="1">
    <source>
        <dbReference type="ARBA" id="ARBA00008894"/>
    </source>
</evidence>
<evidence type="ECO:0000256" key="2">
    <source>
        <dbReference type="ARBA" id="ARBA00022614"/>
    </source>
</evidence>
<evidence type="ECO:0000259" key="9">
    <source>
        <dbReference type="Pfam" id="PF23559"/>
    </source>
</evidence>
<dbReference type="Pfam" id="PF13855">
    <property type="entry name" value="LRR_8"/>
    <property type="match status" value="1"/>
</dbReference>
<dbReference type="PANTHER" id="PTHR36766">
    <property type="entry name" value="PLANT BROAD-SPECTRUM MILDEW RESISTANCE PROTEIN RPW8"/>
    <property type="match status" value="1"/>
</dbReference>
<dbReference type="InterPro" id="IPR001611">
    <property type="entry name" value="Leu-rich_rpt"/>
</dbReference>
<evidence type="ECO:0000256" key="3">
    <source>
        <dbReference type="ARBA" id="ARBA00022737"/>
    </source>
</evidence>
<dbReference type="Gene3D" id="3.40.50.300">
    <property type="entry name" value="P-loop containing nucleotide triphosphate hydrolases"/>
    <property type="match status" value="1"/>
</dbReference>
<proteinExistence type="inferred from homology"/>
<feature type="domain" description="Disease resistance protein winged helix" evidence="9">
    <location>
        <begin position="448"/>
        <end position="519"/>
    </location>
</feature>
<dbReference type="Gene3D" id="1.10.8.430">
    <property type="entry name" value="Helical domain of apoptotic protease-activating factors"/>
    <property type="match status" value="1"/>
</dbReference>
<keyword evidence="12" id="KW-1185">Reference proteome</keyword>
<dbReference type="Gene3D" id="1.20.5.4130">
    <property type="match status" value="1"/>
</dbReference>
<name>A0AAV8CED0_9POAL</name>
<dbReference type="SUPFAM" id="SSF52058">
    <property type="entry name" value="L domain-like"/>
    <property type="match status" value="1"/>
</dbReference>
<dbReference type="SUPFAM" id="SSF52540">
    <property type="entry name" value="P-loop containing nucleoside triphosphate hydrolases"/>
    <property type="match status" value="1"/>
</dbReference>
<organism evidence="11 12">
    <name type="scientific">Rhynchospora pubera</name>
    <dbReference type="NCBI Taxonomy" id="906938"/>
    <lineage>
        <taxon>Eukaryota</taxon>
        <taxon>Viridiplantae</taxon>
        <taxon>Streptophyta</taxon>
        <taxon>Embryophyta</taxon>
        <taxon>Tracheophyta</taxon>
        <taxon>Spermatophyta</taxon>
        <taxon>Magnoliopsida</taxon>
        <taxon>Liliopsida</taxon>
        <taxon>Poales</taxon>
        <taxon>Cyperaceae</taxon>
        <taxon>Cyperoideae</taxon>
        <taxon>Rhynchosporeae</taxon>
        <taxon>Rhynchospora</taxon>
    </lineage>
</organism>
<dbReference type="FunFam" id="1.10.10.10:FF:000322">
    <property type="entry name" value="Probable disease resistance protein At1g63360"/>
    <property type="match status" value="1"/>
</dbReference>
<dbReference type="InterPro" id="IPR058922">
    <property type="entry name" value="WHD_DRP"/>
</dbReference>
<keyword evidence="6" id="KW-0067">ATP-binding</keyword>
<dbReference type="Gene3D" id="1.10.10.10">
    <property type="entry name" value="Winged helix-like DNA-binding domain superfamily/Winged helix DNA-binding domain"/>
    <property type="match status" value="1"/>
</dbReference>
<dbReference type="EMBL" id="JAMFTS010000005">
    <property type="protein sequence ID" value="KAJ4753760.1"/>
    <property type="molecule type" value="Genomic_DNA"/>
</dbReference>
<dbReference type="InterPro" id="IPR056789">
    <property type="entry name" value="LRR_R13L1-DRL21"/>
</dbReference>
<dbReference type="GO" id="GO:0005524">
    <property type="term" value="F:ATP binding"/>
    <property type="evidence" value="ECO:0007669"/>
    <property type="project" value="UniProtKB-KW"/>
</dbReference>
<evidence type="ECO:0000313" key="12">
    <source>
        <dbReference type="Proteomes" id="UP001140206"/>
    </source>
</evidence>
<dbReference type="Pfam" id="PF25019">
    <property type="entry name" value="LRR_R13L1-DRL21"/>
    <property type="match status" value="1"/>
</dbReference>
<feature type="domain" description="R13L1/DRL21-like LRR repeat region" evidence="10">
    <location>
        <begin position="721"/>
        <end position="847"/>
    </location>
</feature>
<dbReference type="InterPro" id="IPR041118">
    <property type="entry name" value="Rx_N"/>
</dbReference>